<dbReference type="Proteomes" id="UP000807769">
    <property type="component" value="Unassembled WGS sequence"/>
</dbReference>
<gene>
    <name evidence="1" type="ORF">BJ212DRAFT_1297381</name>
</gene>
<dbReference type="RefSeq" id="XP_041195956.1">
    <property type="nucleotide sequence ID" value="XM_041332581.1"/>
</dbReference>
<dbReference type="EMBL" id="JABBWG010000007">
    <property type="protein sequence ID" value="KAG1820889.1"/>
    <property type="molecule type" value="Genomic_DNA"/>
</dbReference>
<name>A0A9P7JGJ6_9AGAM</name>
<evidence type="ECO:0000313" key="1">
    <source>
        <dbReference type="EMBL" id="KAG1820889.1"/>
    </source>
</evidence>
<accession>A0A9P7JGJ6</accession>
<reference evidence="1" key="1">
    <citation type="journal article" date="2020" name="New Phytol.">
        <title>Comparative genomics reveals dynamic genome evolution in host specialist ectomycorrhizal fungi.</title>
        <authorList>
            <person name="Lofgren L.A."/>
            <person name="Nguyen N.H."/>
            <person name="Vilgalys R."/>
            <person name="Ruytinx J."/>
            <person name="Liao H.L."/>
            <person name="Branco S."/>
            <person name="Kuo A."/>
            <person name="LaButti K."/>
            <person name="Lipzen A."/>
            <person name="Andreopoulos W."/>
            <person name="Pangilinan J."/>
            <person name="Riley R."/>
            <person name="Hundley H."/>
            <person name="Na H."/>
            <person name="Barry K."/>
            <person name="Grigoriev I.V."/>
            <person name="Stajich J.E."/>
            <person name="Kennedy P.G."/>
        </authorList>
    </citation>
    <scope>NUCLEOTIDE SEQUENCE</scope>
    <source>
        <strain evidence="1">MN1</strain>
    </source>
</reference>
<dbReference type="GeneID" id="64626598"/>
<evidence type="ECO:0000313" key="2">
    <source>
        <dbReference type="Proteomes" id="UP000807769"/>
    </source>
</evidence>
<protein>
    <submittedName>
        <fullName evidence="1">Uncharacterized protein</fullName>
    </submittedName>
</protein>
<proteinExistence type="predicted"/>
<organism evidence="1 2">
    <name type="scientific">Suillus subaureus</name>
    <dbReference type="NCBI Taxonomy" id="48587"/>
    <lineage>
        <taxon>Eukaryota</taxon>
        <taxon>Fungi</taxon>
        <taxon>Dikarya</taxon>
        <taxon>Basidiomycota</taxon>
        <taxon>Agaricomycotina</taxon>
        <taxon>Agaricomycetes</taxon>
        <taxon>Agaricomycetidae</taxon>
        <taxon>Boletales</taxon>
        <taxon>Suillineae</taxon>
        <taxon>Suillaceae</taxon>
        <taxon>Suillus</taxon>
    </lineage>
</organism>
<dbReference type="AlphaFoldDB" id="A0A9P7JGJ6"/>
<comment type="caution">
    <text evidence="1">The sequence shown here is derived from an EMBL/GenBank/DDBJ whole genome shotgun (WGS) entry which is preliminary data.</text>
</comment>
<sequence length="164" mass="17928">MVHPVLESSARARHWTLSYRGTAYMSDCAALASLSDPIRELDLDILRRGSNLKLPSADEELRQPAHRSGVCGVIISQTKLLMRQESWNLVSDNDDEVGLAEDMKMEETAVECIGRDEAEGTNEGTPSLSNFPASNAGKDGLHEKVACDAMVESGRVWNTAVKII</sequence>
<keyword evidence="2" id="KW-1185">Reference proteome</keyword>